<keyword evidence="3" id="KW-1185">Reference proteome</keyword>
<dbReference type="STRING" id="7574.A0A1S3H6V7"/>
<dbReference type="Pfam" id="PF12796">
    <property type="entry name" value="Ank_2"/>
    <property type="match status" value="1"/>
</dbReference>
<reference evidence="4 5" key="1">
    <citation type="submission" date="2025-04" db="UniProtKB">
        <authorList>
            <consortium name="RefSeq"/>
        </authorList>
    </citation>
    <scope>IDENTIFICATION</scope>
    <source>
        <tissue evidence="4 5">Gonads</tissue>
    </source>
</reference>
<gene>
    <name evidence="4 5" type="primary">LOC106152703</name>
</gene>
<dbReference type="InterPro" id="IPR036770">
    <property type="entry name" value="Ankyrin_rpt-contain_sf"/>
</dbReference>
<evidence type="ECO:0000313" key="4">
    <source>
        <dbReference type="RefSeq" id="XP_013381855.1"/>
    </source>
</evidence>
<dbReference type="InterPro" id="IPR039195">
    <property type="entry name" value="ANKRD40"/>
</dbReference>
<dbReference type="AlphaFoldDB" id="A0A1S3H6V7"/>
<feature type="compositionally biased region" description="Polar residues" evidence="2">
    <location>
        <begin position="129"/>
        <end position="144"/>
    </location>
</feature>
<evidence type="ECO:0000256" key="1">
    <source>
        <dbReference type="PROSITE-ProRule" id="PRU00023"/>
    </source>
</evidence>
<dbReference type="Gene3D" id="1.25.40.20">
    <property type="entry name" value="Ankyrin repeat-containing domain"/>
    <property type="match status" value="1"/>
</dbReference>
<evidence type="ECO:0000313" key="5">
    <source>
        <dbReference type="RefSeq" id="XP_013381856.1"/>
    </source>
</evidence>
<dbReference type="KEGG" id="lak:106152703"/>
<dbReference type="Proteomes" id="UP000085678">
    <property type="component" value="Unplaced"/>
</dbReference>
<dbReference type="SUPFAM" id="SSF48403">
    <property type="entry name" value="Ankyrin repeat"/>
    <property type="match status" value="1"/>
</dbReference>
<feature type="region of interest" description="Disordered" evidence="2">
    <location>
        <begin position="117"/>
        <end position="151"/>
    </location>
</feature>
<sequence>MDGHDERGALAEQLRESAAIGNMESLQKLVNQGVDVNDQNNMNGWTALHWAATRGHATIVSFLLNHGADKEIKTNKGETAAQLSENPNVVKMLGGEPSQVSIKNELPITPNYIANPVFPYATPPEQRPPSRQSHNQQHQPSSTRDLPVTNGPVDNELVLKVRVAYTDEKDFIEVELEESNLTYESLMELMCKELKVQRELVHKIRKMPDTIVRKDKDVKRLKNFQELELVLTNKAISASSRTYKMPRHEQILY</sequence>
<dbReference type="PROSITE" id="PS50088">
    <property type="entry name" value="ANK_REPEAT"/>
    <property type="match status" value="1"/>
</dbReference>
<dbReference type="OrthoDB" id="194358at2759"/>
<dbReference type="OMA" id="CSNQQIL"/>
<protein>
    <submittedName>
        <fullName evidence="4 5">Ankyrin repeat domain-containing protein 40</fullName>
    </submittedName>
</protein>
<dbReference type="GeneID" id="106152703"/>
<feature type="repeat" description="ANK" evidence="1">
    <location>
        <begin position="43"/>
        <end position="75"/>
    </location>
</feature>
<dbReference type="PANTHER" id="PTHR24192">
    <property type="entry name" value="ANKYRIN REPEAT DOMAIN 40"/>
    <property type="match status" value="1"/>
</dbReference>
<dbReference type="PANTHER" id="PTHR24192:SF3">
    <property type="entry name" value="ANKYRIN REPEAT DOMAIN 40"/>
    <property type="match status" value="1"/>
</dbReference>
<dbReference type="RefSeq" id="XP_013381856.1">
    <property type="nucleotide sequence ID" value="XM_013526402.2"/>
</dbReference>
<keyword evidence="1" id="KW-0040">ANK repeat</keyword>
<name>A0A1S3H6V7_LINAN</name>
<evidence type="ECO:0000313" key="3">
    <source>
        <dbReference type="Proteomes" id="UP000085678"/>
    </source>
</evidence>
<dbReference type="InterPro" id="IPR002110">
    <property type="entry name" value="Ankyrin_rpt"/>
</dbReference>
<dbReference type="SMART" id="SM00248">
    <property type="entry name" value="ANK"/>
    <property type="match status" value="2"/>
</dbReference>
<dbReference type="RefSeq" id="XP_013381855.1">
    <property type="nucleotide sequence ID" value="XM_013526401.1"/>
</dbReference>
<evidence type="ECO:0000256" key="2">
    <source>
        <dbReference type="SAM" id="MobiDB-lite"/>
    </source>
</evidence>
<accession>A0A1S3H6V7</accession>
<dbReference type="PROSITE" id="PS50297">
    <property type="entry name" value="ANK_REP_REGION"/>
    <property type="match status" value="1"/>
</dbReference>
<proteinExistence type="predicted"/>
<organism evidence="3 4">
    <name type="scientific">Lingula anatina</name>
    <name type="common">Brachiopod</name>
    <name type="synonym">Lingula unguis</name>
    <dbReference type="NCBI Taxonomy" id="7574"/>
    <lineage>
        <taxon>Eukaryota</taxon>
        <taxon>Metazoa</taxon>
        <taxon>Spiralia</taxon>
        <taxon>Lophotrochozoa</taxon>
        <taxon>Brachiopoda</taxon>
        <taxon>Linguliformea</taxon>
        <taxon>Lingulata</taxon>
        <taxon>Lingulida</taxon>
        <taxon>Linguloidea</taxon>
        <taxon>Lingulidae</taxon>
        <taxon>Lingula</taxon>
    </lineage>
</organism>